<reference evidence="4" key="1">
    <citation type="submission" date="2017-09" db="EMBL/GenBank/DDBJ databases">
        <title>Contemporary evolution of a Lepidopteran species, Heliothis virescens, in response to modern agricultural practices.</title>
        <authorList>
            <person name="Fritz M.L."/>
            <person name="Deyonke A.M."/>
            <person name="Papanicolaou A."/>
            <person name="Micinski S."/>
            <person name="Westbrook J."/>
            <person name="Gould F."/>
        </authorList>
    </citation>
    <scope>NUCLEOTIDE SEQUENCE [LARGE SCALE GENOMIC DNA]</scope>
    <source>
        <strain evidence="4">HvINT-</strain>
        <tissue evidence="4">Whole body</tissue>
    </source>
</reference>
<keyword evidence="3" id="KW-0143">Chaperone</keyword>
<proteinExistence type="inferred from homology"/>
<dbReference type="GO" id="GO:0070628">
    <property type="term" value="F:proteasome binding"/>
    <property type="evidence" value="ECO:0007669"/>
    <property type="project" value="TreeGrafter"/>
</dbReference>
<dbReference type="GO" id="GO:0005783">
    <property type="term" value="C:endoplasmic reticulum"/>
    <property type="evidence" value="ECO:0007669"/>
    <property type="project" value="InterPro"/>
</dbReference>
<protein>
    <recommendedName>
        <fullName evidence="2">Proteasome assembly chaperone 1</fullName>
    </recommendedName>
</protein>
<comment type="caution">
    <text evidence="4">The sequence shown here is derived from an EMBL/GenBank/DDBJ whole genome shotgun (WGS) entry which is preliminary data.</text>
</comment>
<name>A0A2A4JA04_HELVI</name>
<evidence type="ECO:0000313" key="4">
    <source>
        <dbReference type="EMBL" id="PCG68280.1"/>
    </source>
</evidence>
<dbReference type="PANTHER" id="PTHR15069:SF1">
    <property type="entry name" value="PROTEASOME ASSEMBLY CHAPERONE 1"/>
    <property type="match status" value="1"/>
</dbReference>
<dbReference type="InterPro" id="IPR016565">
    <property type="entry name" value="Proteasome_assmbl_chp_1"/>
</dbReference>
<organism evidence="4">
    <name type="scientific">Heliothis virescens</name>
    <name type="common">Tobacco budworm moth</name>
    <dbReference type="NCBI Taxonomy" id="7102"/>
    <lineage>
        <taxon>Eukaryota</taxon>
        <taxon>Metazoa</taxon>
        <taxon>Ecdysozoa</taxon>
        <taxon>Arthropoda</taxon>
        <taxon>Hexapoda</taxon>
        <taxon>Insecta</taxon>
        <taxon>Pterygota</taxon>
        <taxon>Neoptera</taxon>
        <taxon>Endopterygota</taxon>
        <taxon>Lepidoptera</taxon>
        <taxon>Glossata</taxon>
        <taxon>Ditrysia</taxon>
        <taxon>Noctuoidea</taxon>
        <taxon>Noctuidae</taxon>
        <taxon>Heliothinae</taxon>
        <taxon>Heliothis</taxon>
    </lineage>
</organism>
<dbReference type="PANTHER" id="PTHR15069">
    <property type="entry name" value="PROTEASOME ASSEMBLY CHAPERONE 1"/>
    <property type="match status" value="1"/>
</dbReference>
<evidence type="ECO:0000256" key="1">
    <source>
        <dbReference type="ARBA" id="ARBA00005261"/>
    </source>
</evidence>
<dbReference type="GO" id="GO:0080129">
    <property type="term" value="P:proteasome core complex assembly"/>
    <property type="evidence" value="ECO:0007669"/>
    <property type="project" value="TreeGrafter"/>
</dbReference>
<comment type="similarity">
    <text evidence="1">Belongs to the PSMG1 family.</text>
</comment>
<dbReference type="AlphaFoldDB" id="A0A2A4JA04"/>
<accession>A0A2A4JA04</accession>
<sequence>MSTFGEINEPSSRTAWEDWDDIFVTDDFLNLRLEKDVDIPKEIDTFIILEGRYLYDCVRAHHNLELVNSNAEVNLCLFKTKELNNYVCMIRDYNLILSSEIVELLKKYITISKDVIAIVTKPIVEYQVSELVSKDYVIRSISSSKQSTSNLDIHFPNLEQPNIISGVSAGVLCWREIIDKPAVAIICYMEHPEEQQIQELYELLERFKIIPDIAKFHRDNLFNSNLYI</sequence>
<gene>
    <name evidence="4" type="ORF">B5V51_5408</name>
</gene>
<dbReference type="STRING" id="7102.A0A2A4JA04"/>
<evidence type="ECO:0000256" key="2">
    <source>
        <dbReference type="ARBA" id="ARBA00019180"/>
    </source>
</evidence>
<evidence type="ECO:0000256" key="3">
    <source>
        <dbReference type="ARBA" id="ARBA00023186"/>
    </source>
</evidence>
<dbReference type="EMBL" id="NWSH01002449">
    <property type="protein sequence ID" value="PCG68280.1"/>
    <property type="molecule type" value="Genomic_DNA"/>
</dbReference>